<dbReference type="InterPro" id="IPR018337">
    <property type="entry name" value="Cell_wall/Cho-bd_repeat"/>
</dbReference>
<dbReference type="InterPro" id="IPR010502">
    <property type="entry name" value="Carb-bd_dom_fam9"/>
</dbReference>
<dbReference type="InterPro" id="IPR017853">
    <property type="entry name" value="GH"/>
</dbReference>
<dbReference type="CAZy" id="CBM9">
    <property type="family name" value="Carbohydrate-Binding Module Family 9"/>
</dbReference>
<evidence type="ECO:0000256" key="3">
    <source>
        <dbReference type="ARBA" id="ARBA00022801"/>
    </source>
</evidence>
<dbReference type="GO" id="GO:0045493">
    <property type="term" value="P:xylan catabolic process"/>
    <property type="evidence" value="ECO:0007669"/>
    <property type="project" value="UniProtKB-KW"/>
</dbReference>
<evidence type="ECO:0000256" key="2">
    <source>
        <dbReference type="ARBA" id="ARBA00022737"/>
    </source>
</evidence>
<evidence type="ECO:0000313" key="10">
    <source>
        <dbReference type="EMBL" id="ADL32778.1"/>
    </source>
</evidence>
<keyword evidence="10" id="KW-0858">Xylan degradation</keyword>
<dbReference type="STRING" id="515622.bpr_I0026"/>
<name>E0S2F5_BUTPB</name>
<dbReference type="Gene3D" id="2.60.40.1190">
    <property type="match status" value="1"/>
</dbReference>
<reference evidence="10 11" key="1">
    <citation type="journal article" date="2010" name="PLoS ONE">
        <title>The glycobiome of the rumen bacterium Butyrivibrio proteoclasticus B316(T) highlights adaptation to a polysaccharide-rich environment.</title>
        <authorList>
            <person name="Kelly W.J."/>
            <person name="Leahy S.C."/>
            <person name="Altermann E."/>
            <person name="Yeoman C.J."/>
            <person name="Dunne J.C."/>
            <person name="Kong Z."/>
            <person name="Pacheco D.M."/>
            <person name="Li D."/>
            <person name="Noel S.J."/>
            <person name="Moon C.D."/>
            <person name="Cookson A.L."/>
            <person name="Attwood G.T."/>
        </authorList>
    </citation>
    <scope>NUCLEOTIDE SEQUENCE [LARGE SCALE GENOMIC DNA]</scope>
    <source>
        <strain evidence="11">ATCC 51982 / DSM 14932 / B316</strain>
    </source>
</reference>
<evidence type="ECO:0000313" key="11">
    <source>
        <dbReference type="Proteomes" id="UP000001299"/>
    </source>
</evidence>
<gene>
    <name evidence="10" type="primary">xyn10B</name>
    <name evidence="10" type="ordered locus">bpr_I0026</name>
</gene>
<dbReference type="EMBL" id="CP001810">
    <property type="protein sequence ID" value="ADL32778.1"/>
    <property type="molecule type" value="Genomic_DNA"/>
</dbReference>
<dbReference type="Pfam" id="PF01473">
    <property type="entry name" value="Choline_bind_1"/>
    <property type="match status" value="2"/>
</dbReference>
<dbReference type="PRINTS" id="PR00134">
    <property type="entry name" value="GLHYDRLASE10"/>
</dbReference>
<dbReference type="Proteomes" id="UP000001299">
    <property type="component" value="Chromosome 1"/>
</dbReference>
<keyword evidence="3 7" id="KW-0378">Hydrolase</keyword>
<keyword evidence="2" id="KW-0677">Repeat</keyword>
<keyword evidence="4 7" id="KW-0119">Carbohydrate metabolism</keyword>
<dbReference type="eggNOG" id="COG5263">
    <property type="taxonomic scope" value="Bacteria"/>
</dbReference>
<dbReference type="KEGG" id="bpb:bpr_I0026"/>
<dbReference type="PROSITE" id="PS51760">
    <property type="entry name" value="GH10_2"/>
    <property type="match status" value="1"/>
</dbReference>
<dbReference type="CDD" id="cd20907">
    <property type="entry name" value="CBM86"/>
    <property type="match status" value="1"/>
</dbReference>
<dbReference type="RefSeq" id="WP_013279437.1">
    <property type="nucleotide sequence ID" value="NC_014387.1"/>
</dbReference>
<comment type="catalytic activity">
    <reaction evidence="7">
        <text>Endohydrolysis of (1-&gt;4)-beta-D-xylosidic linkages in xylans.</text>
        <dbReference type="EC" id="3.2.1.8"/>
    </reaction>
</comment>
<dbReference type="PANTHER" id="PTHR31490">
    <property type="entry name" value="GLYCOSYL HYDROLASE"/>
    <property type="match status" value="1"/>
</dbReference>
<dbReference type="InterPro" id="IPR044846">
    <property type="entry name" value="GH10"/>
</dbReference>
<dbReference type="PANTHER" id="PTHR31490:SF90">
    <property type="entry name" value="ENDO-1,4-BETA-XYLANASE A"/>
    <property type="match status" value="1"/>
</dbReference>
<keyword evidence="11" id="KW-1185">Reference proteome</keyword>
<evidence type="ECO:0000256" key="6">
    <source>
        <dbReference type="ARBA" id="ARBA00023326"/>
    </source>
</evidence>
<dbReference type="GO" id="GO:0031176">
    <property type="term" value="F:endo-1,4-beta-xylanase activity"/>
    <property type="evidence" value="ECO:0007669"/>
    <property type="project" value="UniProtKB-EC"/>
</dbReference>
<dbReference type="Gene3D" id="3.20.20.80">
    <property type="entry name" value="Glycosidases"/>
    <property type="match status" value="1"/>
</dbReference>
<evidence type="ECO:0000256" key="7">
    <source>
        <dbReference type="RuleBase" id="RU361174"/>
    </source>
</evidence>
<dbReference type="InterPro" id="IPR001000">
    <property type="entry name" value="GH10_dom"/>
</dbReference>
<evidence type="ECO:0000256" key="8">
    <source>
        <dbReference type="SAM" id="MobiDB-lite"/>
    </source>
</evidence>
<evidence type="ECO:0000256" key="5">
    <source>
        <dbReference type="ARBA" id="ARBA00023295"/>
    </source>
</evidence>
<dbReference type="SUPFAM" id="SSF51445">
    <property type="entry name" value="(Trans)glycosidases"/>
    <property type="match status" value="1"/>
</dbReference>
<dbReference type="HOGENOM" id="CLU_257299_0_0_9"/>
<dbReference type="eggNOG" id="COG3693">
    <property type="taxonomic scope" value="Bacteria"/>
</dbReference>
<dbReference type="Pfam" id="PF00331">
    <property type="entry name" value="Glyco_hydro_10"/>
    <property type="match status" value="1"/>
</dbReference>
<dbReference type="EC" id="3.2.1.8" evidence="7"/>
<dbReference type="SUPFAM" id="SSF69360">
    <property type="entry name" value="Cell wall binding repeat"/>
    <property type="match status" value="1"/>
</dbReference>
<feature type="compositionally biased region" description="Acidic residues" evidence="8">
    <location>
        <begin position="46"/>
        <end position="66"/>
    </location>
</feature>
<keyword evidence="6 7" id="KW-0624">Polysaccharide degradation</keyword>
<feature type="domain" description="GH10" evidence="9">
    <location>
        <begin position="365"/>
        <end position="737"/>
    </location>
</feature>
<protein>
    <recommendedName>
        <fullName evidence="7">Beta-xylanase</fullName>
        <ecNumber evidence="7">3.2.1.8</ecNumber>
    </recommendedName>
</protein>
<dbReference type="AlphaFoldDB" id="E0S2F5"/>
<dbReference type="Gene3D" id="2.10.270.10">
    <property type="entry name" value="Cholin Binding"/>
    <property type="match status" value="2"/>
</dbReference>
<comment type="similarity">
    <text evidence="1 7">Belongs to the glycosyl hydrolase 10 (cellulase F) family.</text>
</comment>
<evidence type="ECO:0000259" key="9">
    <source>
        <dbReference type="PROSITE" id="PS51760"/>
    </source>
</evidence>
<dbReference type="CAZy" id="GH10">
    <property type="family name" value="Glycoside Hydrolase Family 10"/>
</dbReference>
<dbReference type="Pfam" id="PF06452">
    <property type="entry name" value="CBM9_1"/>
    <property type="match status" value="1"/>
</dbReference>
<evidence type="ECO:0000256" key="4">
    <source>
        <dbReference type="ARBA" id="ARBA00023277"/>
    </source>
</evidence>
<accession>E0S2F5</accession>
<feature type="region of interest" description="Disordered" evidence="8">
    <location>
        <begin position="46"/>
        <end position="104"/>
    </location>
</feature>
<sequence length="1233" mass="136888">MHKRWLGISSFVMAGLLTVTNVGTGVTQVFAAEAATGSSLVAEVEEAAVEESSAETSVEDAADEASSEASVAEEATEESSDESAKEATDEASAETSAEPAEEENSLVFFNRWNQSAKTSGKLVFSKQYEEYCYDLGETVPVANVKALTVKVSKQDKNVAIKLYDADMTEKYANYGCDKNCEYVFNPTYDGNVRYIGVMSMASGEAEYPYGITIDEVVVDKQETEAPKNEETIVLEGDALKFTEAWEGTEVDGATLEFDKEWREYRVSLGKTLPGPDVKSVKVTFAEANKQSICIKTYGGGTELKADYGKNGSKSYTTYPNVTADVDAIAIMAMNEQTYPFSVTVEKIEVVVDTTPAEDRPQAGVEYDIVDLRKPVAELMGDDFIIGTAASYDEFGDPLDMELVYKHFNGVTLGNELKPDSMLRKDAEIVDYELNGEMVPFPVLDFSRPEDRLDRFVKWNEEHPEKKIQVRGHVLVWHSQTPSFFFHEDYDTSKPYVTPDVMNKRLEIYIREVAKHFTAEDSKYKDLFYGWDVVNEAVSDGTGTYRNASERSEWWGVYGSQEFITNAFVYANRYMPADIALFYNDYNETVSSKMGGICQLLRDVKATPGARIDGMGMQAHYQIASNNPSMEQFKTAAKAYAAIVDQVQVTELDFKGATSAKDDRLAERYKAVYDTIRRLREDGVNFTGMTIWGVTDKHSWLQSSNNNGGGADGSARQYPLLFDDYYKAKDCFWAIANAGELEPEVKSITLVQNVNNDFSAGNVYEFVAGKFIPMWSENGIDVKVVIKDTTTGQDDFFTVYADDGTGIKSVVVKREEATENENGYEAVVNVPVDFEALTANKVKFDIVVNDGDFLAVFNDTTFKHAQSSKFFAETVIKPLAVVKKGTPVIDGEFDDEAWKTADELPVAIKVGAKASASAKILWDDEYLYVLADVKDSVLNKASSDAWEQDSVEIFVDENNNKTSTYEADDKQYRINFENTHSFNGTKCVEENIKSEVVVTEDGYKIEAALKWTDIAPVEGAKVGLDIQVNDADNSGKRVGTLNWADKTGNGWSSTEVFGTILLADGSDVPTPEVPTPETPEEPEGTLVTKYGKTYVVTANGEKLTGLQKVDGNMYYCKADGKVSKNALFTFEGAVYCAGADGVLARNVKLEKYHNEYFFGDDCKAKTGFVTYDGQDYFCKDNGRVAKDYMITVGDKKYYAKKDGTLAKNEQIVKLFRRYTFDENGVLIKTEKGIF</sequence>
<dbReference type="SMART" id="SM00633">
    <property type="entry name" value="Glyco_10"/>
    <property type="match status" value="1"/>
</dbReference>
<keyword evidence="5 7" id="KW-0326">Glycosidase</keyword>
<dbReference type="GO" id="GO:0030246">
    <property type="term" value="F:carbohydrate binding"/>
    <property type="evidence" value="ECO:0007669"/>
    <property type="project" value="InterPro"/>
</dbReference>
<dbReference type="SUPFAM" id="SSF49344">
    <property type="entry name" value="CBD9-like"/>
    <property type="match status" value="1"/>
</dbReference>
<proteinExistence type="inferred from homology"/>
<organism evidence="10 11">
    <name type="scientific">Butyrivibrio proteoclasticus (strain ATCC 51982 / DSM 14932 / B316)</name>
    <name type="common">Clostridium proteoclasticum</name>
    <dbReference type="NCBI Taxonomy" id="515622"/>
    <lineage>
        <taxon>Bacteria</taxon>
        <taxon>Bacillati</taxon>
        <taxon>Bacillota</taxon>
        <taxon>Clostridia</taxon>
        <taxon>Lachnospirales</taxon>
        <taxon>Lachnospiraceae</taxon>
        <taxon>Butyrivibrio</taxon>
    </lineage>
</organism>
<dbReference type="CDD" id="cd00005">
    <property type="entry name" value="CBM9_like_1"/>
    <property type="match status" value="1"/>
</dbReference>
<evidence type="ECO:0000256" key="1">
    <source>
        <dbReference type="ARBA" id="ARBA00007495"/>
    </source>
</evidence>